<evidence type="ECO:0000256" key="8">
    <source>
        <dbReference type="ARBA" id="ARBA00023204"/>
    </source>
</evidence>
<dbReference type="InterPro" id="IPR006166">
    <property type="entry name" value="ERCC4_domain"/>
</dbReference>
<dbReference type="CDD" id="cd20078">
    <property type="entry name" value="XPF_nuclease_XPF_euk"/>
    <property type="match status" value="1"/>
</dbReference>
<keyword evidence="9" id="KW-0539">Nucleus</keyword>
<comment type="similarity">
    <text evidence="2">Belongs to the XPF family.</text>
</comment>
<sequence length="838" mass="94481">MTAAEMLEYENQMFLDVLHENGLLVAARGLRLETVIMNLMKVYCDPGNLVLVLGTASKEEEYFVTELERQGVTPLPRVITSDITNTERERVYLEGGVLMVSARILVVDLLKQRVPVAHITGFIVLRAHKILESCQEAFALRLYRQDNKTGFVKAFSSSPESFTVGFARVERIMRSLFVRNLFLWPRFHATVNSSLDKRKAMVIELHVPFTPLMSTIQTAVLDLIHFCVKEIKRINPSLETDSITVENALSKTFHKLLQIQLDPIWHQLSANTKQLVADLKILRSIITTLTQGHSVRLQALLLTLRSSDYAKRSSGWIMLDSAETLFVSAKKRLYNSKQEVAPEMNPKWETLSEVLKEIQRDSGGSSQTVLVLVETLATCRQLKQYLTKGGPAMLQNLYKKLLGKKVTSNEPMQIDNVEEEEEEEEGHVFTLTQTTSEDSENTKYTECTTQLDSASEPVVVLQQFKPDGEPLSLPSTLRSLKPKYIVMYDVDVTAIRQIEVYQSSESECQIQVYFLIYGGSVEEQAYLTTLRREKEAFDFLIKEKATMVVAADQEGKGTECSELSRDVGQSAVPSVNTRRGGNAEPNTRPKVIVDMREFRSELPALLHRRGIDIDPVTLQIGDYILTPEMCVERKSISDLIGSLNSGRLYQQALAMCRHYVKPMLLIEFDQNKPFALQGRYYLSSDLQSSDITAKLQLLTLHFPRLRLVWSPSPYATAQLFHELKEGKDEPVASVAAAVGLEGTTLEDDVHIEKYNTAIHDLVSKLPGVNTKNLVSLMNKGESLDHLMTLSKEQLGDLISNSQNGILLHDALHKPLKAPTETTSFRGRARGRGFRRRKT</sequence>
<accession>A0A1B6EY17</accession>
<organism evidence="12">
    <name type="scientific">Cuerna arida</name>
    <dbReference type="NCBI Taxonomy" id="1464854"/>
    <lineage>
        <taxon>Eukaryota</taxon>
        <taxon>Metazoa</taxon>
        <taxon>Ecdysozoa</taxon>
        <taxon>Arthropoda</taxon>
        <taxon>Hexapoda</taxon>
        <taxon>Insecta</taxon>
        <taxon>Pterygota</taxon>
        <taxon>Neoptera</taxon>
        <taxon>Paraneoptera</taxon>
        <taxon>Hemiptera</taxon>
        <taxon>Auchenorrhyncha</taxon>
        <taxon>Membracoidea</taxon>
        <taxon>Cicadellidae</taxon>
        <taxon>Cicadellinae</taxon>
        <taxon>Proconiini</taxon>
        <taxon>Cuerna</taxon>
    </lineage>
</organism>
<evidence type="ECO:0000256" key="5">
    <source>
        <dbReference type="ARBA" id="ARBA00022763"/>
    </source>
</evidence>
<evidence type="ECO:0000256" key="7">
    <source>
        <dbReference type="ARBA" id="ARBA00023125"/>
    </source>
</evidence>
<keyword evidence="8" id="KW-0234">DNA repair</keyword>
<dbReference type="SUPFAM" id="SSF47781">
    <property type="entry name" value="RuvA domain 2-like"/>
    <property type="match status" value="1"/>
</dbReference>
<dbReference type="GO" id="GO:0000110">
    <property type="term" value="C:nucleotide-excision repair factor 1 complex"/>
    <property type="evidence" value="ECO:0007669"/>
    <property type="project" value="TreeGrafter"/>
</dbReference>
<reference evidence="12" key="1">
    <citation type="submission" date="2015-11" db="EMBL/GenBank/DDBJ databases">
        <title>De novo transcriptome assembly of four potential Pierce s Disease insect vectors from Arizona vineyards.</title>
        <authorList>
            <person name="Tassone E.E."/>
        </authorList>
    </citation>
    <scope>NUCLEOTIDE SEQUENCE</scope>
</reference>
<dbReference type="GO" id="GO:1901255">
    <property type="term" value="P:nucleotide-excision repair involved in interstrand cross-link repair"/>
    <property type="evidence" value="ECO:0007669"/>
    <property type="project" value="TreeGrafter"/>
</dbReference>
<protein>
    <recommendedName>
        <fullName evidence="10">DNA repair endonuclease XPF</fullName>
    </recommendedName>
</protein>
<keyword evidence="4" id="KW-0255">Endonuclease</keyword>
<comment type="subcellular location">
    <subcellularLocation>
        <location evidence="1">Nucleus</location>
    </subcellularLocation>
</comment>
<dbReference type="InterPro" id="IPR047520">
    <property type="entry name" value="XPF_nuclease"/>
</dbReference>
<dbReference type="Gene3D" id="3.40.50.10130">
    <property type="match status" value="1"/>
</dbReference>
<evidence type="ECO:0000259" key="11">
    <source>
        <dbReference type="SMART" id="SM00891"/>
    </source>
</evidence>
<dbReference type="GO" id="GO:0000724">
    <property type="term" value="P:double-strand break repair via homologous recombination"/>
    <property type="evidence" value="ECO:0007669"/>
    <property type="project" value="TreeGrafter"/>
</dbReference>
<dbReference type="GO" id="GO:0000712">
    <property type="term" value="P:resolution of meiotic recombination intermediates"/>
    <property type="evidence" value="ECO:0007669"/>
    <property type="project" value="TreeGrafter"/>
</dbReference>
<evidence type="ECO:0000256" key="3">
    <source>
        <dbReference type="ARBA" id="ARBA00022722"/>
    </source>
</evidence>
<evidence type="ECO:0000256" key="6">
    <source>
        <dbReference type="ARBA" id="ARBA00022801"/>
    </source>
</evidence>
<evidence type="ECO:0000256" key="1">
    <source>
        <dbReference type="ARBA" id="ARBA00004123"/>
    </source>
</evidence>
<keyword evidence="6" id="KW-0378">Hydrolase</keyword>
<dbReference type="GO" id="GO:0003697">
    <property type="term" value="F:single-stranded DNA binding"/>
    <property type="evidence" value="ECO:0007669"/>
    <property type="project" value="TreeGrafter"/>
</dbReference>
<dbReference type="InterPro" id="IPR010994">
    <property type="entry name" value="RuvA_2-like"/>
</dbReference>
<dbReference type="EMBL" id="GECZ01027038">
    <property type="protein sequence ID" value="JAS42731.1"/>
    <property type="molecule type" value="Transcribed_RNA"/>
</dbReference>
<evidence type="ECO:0000256" key="10">
    <source>
        <dbReference type="ARBA" id="ARBA00072370"/>
    </source>
</evidence>
<dbReference type="SMART" id="SM00891">
    <property type="entry name" value="ERCC4"/>
    <property type="match status" value="1"/>
</dbReference>
<dbReference type="PANTHER" id="PTHR10150:SF0">
    <property type="entry name" value="DNA REPAIR ENDONUCLEASE XPF"/>
    <property type="match status" value="1"/>
</dbReference>
<dbReference type="Pfam" id="PF02732">
    <property type="entry name" value="ERCC4"/>
    <property type="match status" value="1"/>
</dbReference>
<evidence type="ECO:0000256" key="2">
    <source>
        <dbReference type="ARBA" id="ARBA00010015"/>
    </source>
</evidence>
<name>A0A1B6EY17_9HEMI</name>
<dbReference type="Gene3D" id="1.10.150.20">
    <property type="entry name" value="5' to 3' exonuclease, C-terminal subdomain"/>
    <property type="match status" value="1"/>
</dbReference>
<dbReference type="AlphaFoldDB" id="A0A1B6EY17"/>
<keyword evidence="7" id="KW-0238">DNA-binding</keyword>
<evidence type="ECO:0000313" key="13">
    <source>
        <dbReference type="EMBL" id="JAS49733.1"/>
    </source>
</evidence>
<evidence type="ECO:0000256" key="4">
    <source>
        <dbReference type="ARBA" id="ARBA00022759"/>
    </source>
</evidence>
<dbReference type="GO" id="GO:0000014">
    <property type="term" value="F:single-stranded DNA endodeoxyribonuclease activity"/>
    <property type="evidence" value="ECO:0007669"/>
    <property type="project" value="TreeGrafter"/>
</dbReference>
<gene>
    <name evidence="12" type="ORF">g.24873</name>
    <name evidence="13" type="ORF">g.24876</name>
</gene>
<keyword evidence="3" id="KW-0540">Nuclease</keyword>
<feature type="domain" description="ERCC4" evidence="11">
    <location>
        <begin position="590"/>
        <end position="670"/>
    </location>
</feature>
<evidence type="ECO:0000256" key="9">
    <source>
        <dbReference type="ARBA" id="ARBA00023242"/>
    </source>
</evidence>
<dbReference type="InterPro" id="IPR011335">
    <property type="entry name" value="Restrct_endonuc-II-like"/>
</dbReference>
<proteinExistence type="inferred from homology"/>
<dbReference type="FunFam" id="3.40.50.10130:FF:000002">
    <property type="entry name" value="DNA repair endonuclease XPF"/>
    <property type="match status" value="1"/>
</dbReference>
<dbReference type="SUPFAM" id="SSF52980">
    <property type="entry name" value="Restriction endonuclease-like"/>
    <property type="match status" value="1"/>
</dbReference>
<dbReference type="EMBL" id="GECZ01020036">
    <property type="protein sequence ID" value="JAS49733.1"/>
    <property type="molecule type" value="Transcribed_RNA"/>
</dbReference>
<evidence type="ECO:0000313" key="12">
    <source>
        <dbReference type="EMBL" id="JAS42731.1"/>
    </source>
</evidence>
<dbReference type="GO" id="GO:0003684">
    <property type="term" value="F:damaged DNA binding"/>
    <property type="evidence" value="ECO:0007669"/>
    <property type="project" value="TreeGrafter"/>
</dbReference>
<keyword evidence="5" id="KW-0227">DNA damage</keyword>
<dbReference type="PANTHER" id="PTHR10150">
    <property type="entry name" value="DNA REPAIR ENDONUCLEASE XPF"/>
    <property type="match status" value="1"/>
</dbReference>